<evidence type="ECO:0000313" key="3">
    <source>
        <dbReference type="Proteomes" id="UP000886751"/>
    </source>
</evidence>
<proteinExistence type="predicted"/>
<dbReference type="AlphaFoldDB" id="A0A9D1XZG8"/>
<gene>
    <name evidence="2" type="ORF">H9846_02005</name>
</gene>
<dbReference type="Proteomes" id="UP000886751">
    <property type="component" value="Unassembled WGS sequence"/>
</dbReference>
<sequence>MLISLAEYAALHGKAPVSARALAQRGRFETAQKIGRNWVIDDSEPWPDSRVKSGQYKDWRKPKEK</sequence>
<protein>
    <submittedName>
        <fullName evidence="2">Uncharacterized protein</fullName>
    </submittedName>
</protein>
<dbReference type="EMBL" id="DXEI01000032">
    <property type="protein sequence ID" value="HIX94212.1"/>
    <property type="molecule type" value="Genomic_DNA"/>
</dbReference>
<evidence type="ECO:0000313" key="2">
    <source>
        <dbReference type="EMBL" id="HIX94212.1"/>
    </source>
</evidence>
<reference evidence="2" key="2">
    <citation type="submission" date="2021-04" db="EMBL/GenBank/DDBJ databases">
        <authorList>
            <person name="Gilroy R."/>
        </authorList>
    </citation>
    <scope>NUCLEOTIDE SEQUENCE</scope>
    <source>
        <strain evidence="2">ChiHecec2B26-7398</strain>
    </source>
</reference>
<evidence type="ECO:0000256" key="1">
    <source>
        <dbReference type="SAM" id="MobiDB-lite"/>
    </source>
</evidence>
<comment type="caution">
    <text evidence="2">The sequence shown here is derived from an EMBL/GenBank/DDBJ whole genome shotgun (WGS) entry which is preliminary data.</text>
</comment>
<feature type="region of interest" description="Disordered" evidence="1">
    <location>
        <begin position="44"/>
        <end position="65"/>
    </location>
</feature>
<name>A0A9D1XZG8_9FIRM</name>
<accession>A0A9D1XZG8</accession>
<organism evidence="2 3">
    <name type="scientific">Candidatus Gemmiger excrementipullorum</name>
    <dbReference type="NCBI Taxonomy" id="2838610"/>
    <lineage>
        <taxon>Bacteria</taxon>
        <taxon>Bacillati</taxon>
        <taxon>Bacillota</taxon>
        <taxon>Clostridia</taxon>
        <taxon>Eubacteriales</taxon>
        <taxon>Gemmiger</taxon>
    </lineage>
</organism>
<feature type="compositionally biased region" description="Basic and acidic residues" evidence="1">
    <location>
        <begin position="47"/>
        <end position="65"/>
    </location>
</feature>
<reference evidence="2" key="1">
    <citation type="journal article" date="2021" name="PeerJ">
        <title>Extensive microbial diversity within the chicken gut microbiome revealed by metagenomics and culture.</title>
        <authorList>
            <person name="Gilroy R."/>
            <person name="Ravi A."/>
            <person name="Getino M."/>
            <person name="Pursley I."/>
            <person name="Horton D.L."/>
            <person name="Alikhan N.F."/>
            <person name="Baker D."/>
            <person name="Gharbi K."/>
            <person name="Hall N."/>
            <person name="Watson M."/>
            <person name="Adriaenssens E.M."/>
            <person name="Foster-Nyarko E."/>
            <person name="Jarju S."/>
            <person name="Secka A."/>
            <person name="Antonio M."/>
            <person name="Oren A."/>
            <person name="Chaudhuri R.R."/>
            <person name="La Ragione R."/>
            <person name="Hildebrand F."/>
            <person name="Pallen M.J."/>
        </authorList>
    </citation>
    <scope>NUCLEOTIDE SEQUENCE</scope>
    <source>
        <strain evidence="2">ChiHecec2B26-7398</strain>
    </source>
</reference>